<comment type="caution">
    <text evidence="1">The sequence shown here is derived from an EMBL/GenBank/DDBJ whole genome shotgun (WGS) entry which is preliminary data.</text>
</comment>
<dbReference type="EMBL" id="BARV01043631">
    <property type="protein sequence ID" value="GAI64921.1"/>
    <property type="molecule type" value="Genomic_DNA"/>
</dbReference>
<reference evidence="1" key="1">
    <citation type="journal article" date="2014" name="Front. Microbiol.">
        <title>High frequency of phylogenetically diverse reductive dehalogenase-homologous genes in deep subseafloor sedimentary metagenomes.</title>
        <authorList>
            <person name="Kawai M."/>
            <person name="Futagami T."/>
            <person name="Toyoda A."/>
            <person name="Takaki Y."/>
            <person name="Nishi S."/>
            <person name="Hori S."/>
            <person name="Arai W."/>
            <person name="Tsubouchi T."/>
            <person name="Morono Y."/>
            <person name="Uchiyama I."/>
            <person name="Ito T."/>
            <person name="Fujiyama A."/>
            <person name="Inagaki F."/>
            <person name="Takami H."/>
        </authorList>
    </citation>
    <scope>NUCLEOTIDE SEQUENCE</scope>
    <source>
        <strain evidence="1">Expedition CK06-06</strain>
    </source>
</reference>
<feature type="non-terminal residue" evidence="1">
    <location>
        <position position="38"/>
    </location>
</feature>
<proteinExistence type="predicted"/>
<protein>
    <submittedName>
        <fullName evidence="1">Uncharacterized protein</fullName>
    </submittedName>
</protein>
<organism evidence="1">
    <name type="scientific">marine sediment metagenome</name>
    <dbReference type="NCBI Taxonomy" id="412755"/>
    <lineage>
        <taxon>unclassified sequences</taxon>
        <taxon>metagenomes</taxon>
        <taxon>ecological metagenomes</taxon>
    </lineage>
</organism>
<accession>X1RD26</accession>
<name>X1RD26_9ZZZZ</name>
<sequence>MLPEGRYHEIIEVGEGQSVGVEWDIGEPKYAVLPGVTA</sequence>
<evidence type="ECO:0000313" key="1">
    <source>
        <dbReference type="EMBL" id="GAI64921.1"/>
    </source>
</evidence>
<dbReference type="AlphaFoldDB" id="X1RD26"/>
<gene>
    <name evidence="1" type="ORF">S06H3_65030</name>
</gene>